<feature type="transmembrane region" description="Helical" evidence="2">
    <location>
        <begin position="54"/>
        <end position="75"/>
    </location>
</feature>
<evidence type="ECO:0000256" key="2">
    <source>
        <dbReference type="SAM" id="Phobius"/>
    </source>
</evidence>
<keyword evidence="2" id="KW-0472">Membrane</keyword>
<feature type="compositionally biased region" description="Low complexity" evidence="1">
    <location>
        <begin position="1"/>
        <end position="19"/>
    </location>
</feature>
<feature type="transmembrane region" description="Helical" evidence="2">
    <location>
        <begin position="282"/>
        <end position="300"/>
    </location>
</feature>
<feature type="transmembrane region" description="Helical" evidence="2">
    <location>
        <begin position="112"/>
        <end position="130"/>
    </location>
</feature>
<keyword evidence="2" id="KW-1133">Transmembrane helix</keyword>
<name>A0ABT8JYJ9_9MICC</name>
<evidence type="ECO:0000313" key="3">
    <source>
        <dbReference type="EMBL" id="MDN4609922.1"/>
    </source>
</evidence>
<comment type="caution">
    <text evidence="3">The sequence shown here is derived from an EMBL/GenBank/DDBJ whole genome shotgun (WGS) entry which is preliminary data.</text>
</comment>
<organism evidence="3 4">
    <name type="scientific">Arthrobacter burdickii</name>
    <dbReference type="NCBI Taxonomy" id="3035920"/>
    <lineage>
        <taxon>Bacteria</taxon>
        <taxon>Bacillati</taxon>
        <taxon>Actinomycetota</taxon>
        <taxon>Actinomycetes</taxon>
        <taxon>Micrococcales</taxon>
        <taxon>Micrococcaceae</taxon>
        <taxon>Arthrobacter</taxon>
    </lineage>
</organism>
<evidence type="ECO:0000313" key="4">
    <source>
        <dbReference type="Proteomes" id="UP001174209"/>
    </source>
</evidence>
<sequence>MAPSSSTPTSTPAPALSAPVRLRPRQDRGAGPGVTFGRVLKSEWIKITTVPSTVILIACTVVVMVGLAALFAWSLTVMAQSVGDANAPSGFQPPPDGPESVAGQVLTVPSSGLAFGQLLIASLAVVLIASEWTTGMIRSTMIAVPKRIPALLAKAVIIAGVAFLVGFGSALVSYLVAQPILAGEDLGFALSDDGVLASIINTGTFLALVAVISMAVGILLRNTAGGVVTAVGIFFVLPIIVQLISGLADWIPKAARFLPADAGNQMVAITTADDALTQWEGGLVMGAWALVLLVLALVAVKKRDV</sequence>
<dbReference type="Proteomes" id="UP001174209">
    <property type="component" value="Unassembled WGS sequence"/>
</dbReference>
<dbReference type="RefSeq" id="WP_301224717.1">
    <property type="nucleotide sequence ID" value="NZ_JAROCG010000001.1"/>
</dbReference>
<feature type="transmembrane region" description="Helical" evidence="2">
    <location>
        <begin position="196"/>
        <end position="220"/>
    </location>
</feature>
<dbReference type="EMBL" id="JAROCG010000001">
    <property type="protein sequence ID" value="MDN4609922.1"/>
    <property type="molecule type" value="Genomic_DNA"/>
</dbReference>
<keyword evidence="2" id="KW-0812">Transmembrane</keyword>
<evidence type="ECO:0000256" key="1">
    <source>
        <dbReference type="SAM" id="MobiDB-lite"/>
    </source>
</evidence>
<feature type="transmembrane region" description="Helical" evidence="2">
    <location>
        <begin position="151"/>
        <end position="176"/>
    </location>
</feature>
<feature type="transmembrane region" description="Helical" evidence="2">
    <location>
        <begin position="227"/>
        <end position="248"/>
    </location>
</feature>
<protein>
    <submittedName>
        <fullName evidence="3">ABC transporter permease</fullName>
    </submittedName>
</protein>
<proteinExistence type="predicted"/>
<feature type="region of interest" description="Disordered" evidence="1">
    <location>
        <begin position="1"/>
        <end position="29"/>
    </location>
</feature>
<reference evidence="3" key="1">
    <citation type="submission" date="2023-06" db="EMBL/GenBank/DDBJ databases">
        <title>MT1 and MT2 Draft Genomes of Novel Species.</title>
        <authorList>
            <person name="Venkateswaran K."/>
        </authorList>
    </citation>
    <scope>NUCLEOTIDE SEQUENCE</scope>
    <source>
        <strain evidence="3">IIF3SC-B10</strain>
    </source>
</reference>
<accession>A0ABT8JYJ9</accession>
<keyword evidence="4" id="KW-1185">Reference proteome</keyword>
<gene>
    <name evidence="3" type="ORF">P5G52_03495</name>
</gene>